<keyword evidence="3" id="KW-1185">Reference proteome</keyword>
<comment type="caution">
    <text evidence="2">The sequence shown here is derived from an EMBL/GenBank/DDBJ whole genome shotgun (WGS) entry which is preliminary data.</text>
</comment>
<feature type="region of interest" description="Disordered" evidence="1">
    <location>
        <begin position="155"/>
        <end position="194"/>
    </location>
</feature>
<evidence type="ECO:0000313" key="3">
    <source>
        <dbReference type="Proteomes" id="UP000807504"/>
    </source>
</evidence>
<evidence type="ECO:0000313" key="2">
    <source>
        <dbReference type="EMBL" id="KAF8777079.1"/>
    </source>
</evidence>
<evidence type="ECO:0000256" key="1">
    <source>
        <dbReference type="SAM" id="MobiDB-lite"/>
    </source>
</evidence>
<proteinExistence type="predicted"/>
<protein>
    <submittedName>
        <fullName evidence="2">Uncharacterized protein</fullName>
    </submittedName>
</protein>
<feature type="compositionally biased region" description="Low complexity" evidence="1">
    <location>
        <begin position="183"/>
        <end position="194"/>
    </location>
</feature>
<reference evidence="2" key="1">
    <citation type="journal article" date="2020" name="bioRxiv">
        <title>Chromosome-level reference genome of the European wasp spider Argiope bruennichi: a resource for studies on range expansion and evolutionary adaptation.</title>
        <authorList>
            <person name="Sheffer M.M."/>
            <person name="Hoppe A."/>
            <person name="Krehenwinkel H."/>
            <person name="Uhl G."/>
            <person name="Kuss A.W."/>
            <person name="Jensen L."/>
            <person name="Jensen C."/>
            <person name="Gillespie R.G."/>
            <person name="Hoff K.J."/>
            <person name="Prost S."/>
        </authorList>
    </citation>
    <scope>NUCLEOTIDE SEQUENCE</scope>
</reference>
<feature type="compositionally biased region" description="Polar residues" evidence="1">
    <location>
        <begin position="163"/>
        <end position="172"/>
    </location>
</feature>
<name>A0A8T0ESU4_ARGBR</name>
<gene>
    <name evidence="2" type="ORF">HNY73_014002</name>
</gene>
<sequence length="785" mass="90560">MTKHIPERGRARRYPRINAPGHFVLKMNRVRILWTVMNTLGTTINQFWERIFDKRRRYSDITIEENFMKTPSGTSVQSITNQRLNYLPLNYEGNFNPDLTFSPYFQDVTPIEMDYISDSVVKTGKKPLHLKINSLKKESANKCFYHSHRITSAAQMKNHPLRKSTSGFQRQSSEGRNDKTKISQQNSSQLSLENLENSGVKSKKVIFGLNSCKNIPSIRSIYKENMFSIPINDLTSGDFDKEPFDNKHDSSMKIETEEGEIAEGEDNFPEHYKIYPVSTQMEDNDIDVTSYLKDMIRKINRLSKGKKILELINDELVLSDGVPSSSNQYDKRDDTWIKFISEDKTIKYCTRNVEDDVTNSSPKFLSESKTTNFGNNIEGISKNGIRFENSEIKNEELFSKYALDDLVKEDDIKFQDKTIKRVGPVPTNKIYKAIAKSEKNISSTENNLMTLNINNYDFHGDSDLWEWKVKSDIIIPDVKTGSNKNSKKSIKNFQVKADDPIVEKRNPMEKMEKPEHMIMGCCEECMPKPYSYKYVVYNIPRQEENGTNLFEKNIGKGFLKYENAVLESPVKNTEKIENIFESSSLNRKPCCSKTDRQDRFSSSVDSLAYGLHKNVFKKLNPRSLLFQTPASKNRIRVWEGVKKECKSSEILLENGSREFLKKTSARQLIKEIHDDENPLISLENKSSESLISKSIFKYADLSSSVEWQSFFGRTFKTESVNECGTEDCLELTKHTQFMSMPKNLPPKLSALGRSSESFLQNWINSRKKTEVQKSMKKLCNKIRNA</sequence>
<dbReference type="Proteomes" id="UP000807504">
    <property type="component" value="Unassembled WGS sequence"/>
</dbReference>
<dbReference type="EMBL" id="JABXBU010002072">
    <property type="protein sequence ID" value="KAF8777079.1"/>
    <property type="molecule type" value="Genomic_DNA"/>
</dbReference>
<accession>A0A8T0ESU4</accession>
<reference evidence="2" key="2">
    <citation type="submission" date="2020-06" db="EMBL/GenBank/DDBJ databases">
        <authorList>
            <person name="Sheffer M."/>
        </authorList>
    </citation>
    <scope>NUCLEOTIDE SEQUENCE</scope>
</reference>
<dbReference type="AlphaFoldDB" id="A0A8T0ESU4"/>
<organism evidence="2 3">
    <name type="scientific">Argiope bruennichi</name>
    <name type="common">Wasp spider</name>
    <name type="synonym">Aranea bruennichi</name>
    <dbReference type="NCBI Taxonomy" id="94029"/>
    <lineage>
        <taxon>Eukaryota</taxon>
        <taxon>Metazoa</taxon>
        <taxon>Ecdysozoa</taxon>
        <taxon>Arthropoda</taxon>
        <taxon>Chelicerata</taxon>
        <taxon>Arachnida</taxon>
        <taxon>Araneae</taxon>
        <taxon>Araneomorphae</taxon>
        <taxon>Entelegynae</taxon>
        <taxon>Araneoidea</taxon>
        <taxon>Araneidae</taxon>
        <taxon>Argiope</taxon>
    </lineage>
</organism>